<organism evidence="1 2">
    <name type="scientific">Roseibium alexandrii</name>
    <dbReference type="NCBI Taxonomy" id="388408"/>
    <lineage>
        <taxon>Bacteria</taxon>
        <taxon>Pseudomonadati</taxon>
        <taxon>Pseudomonadota</taxon>
        <taxon>Alphaproteobacteria</taxon>
        <taxon>Hyphomicrobiales</taxon>
        <taxon>Stappiaceae</taxon>
        <taxon>Roseibium</taxon>
    </lineage>
</organism>
<gene>
    <name evidence="1" type="ORF">LAX5112_04679</name>
</gene>
<dbReference type="OrthoDB" id="7473960at2"/>
<reference evidence="2" key="1">
    <citation type="submission" date="2015-07" db="EMBL/GenBank/DDBJ databases">
        <authorList>
            <person name="Rodrigo-Torres Lidia"/>
            <person name="Arahal R.David."/>
        </authorList>
    </citation>
    <scope>NUCLEOTIDE SEQUENCE [LARGE SCALE GENOMIC DNA]</scope>
    <source>
        <strain evidence="2">CECT 5112</strain>
    </source>
</reference>
<sequence>MPDIKEVIDEAKQTRDEIKLKIHLGSKELQDEWSDLEDKWNDFETKAKLGEAADDISDAASVLGEELATAFKRIKSAL</sequence>
<dbReference type="EMBL" id="CXWD01000028">
    <property type="protein sequence ID" value="CTQ76701.1"/>
    <property type="molecule type" value="Genomic_DNA"/>
</dbReference>
<dbReference type="AlphaFoldDB" id="A0A0M7AQB2"/>
<keyword evidence="2" id="KW-1185">Reference proteome</keyword>
<dbReference type="Proteomes" id="UP000053235">
    <property type="component" value="Unassembled WGS sequence"/>
</dbReference>
<evidence type="ECO:0000313" key="2">
    <source>
        <dbReference type="Proteomes" id="UP000053235"/>
    </source>
</evidence>
<dbReference type="RefSeq" id="WP_144432251.1">
    <property type="nucleotide sequence ID" value="NZ_CXWD01000028.1"/>
</dbReference>
<dbReference type="STRING" id="388408.LAX5112_04679"/>
<name>A0A0M7AQB2_9HYPH</name>
<accession>A0A0M7AQB2</accession>
<protein>
    <submittedName>
        <fullName evidence="1">Uncharacterized protein</fullName>
    </submittedName>
</protein>
<evidence type="ECO:0000313" key="1">
    <source>
        <dbReference type="EMBL" id="CTQ76701.1"/>
    </source>
</evidence>
<proteinExistence type="predicted"/>